<evidence type="ECO:0000259" key="7">
    <source>
        <dbReference type="PROSITE" id="PS51099"/>
    </source>
</evidence>
<dbReference type="Gene3D" id="3.40.930.10">
    <property type="entry name" value="Mannitol-specific EII, Chain A"/>
    <property type="match status" value="1"/>
</dbReference>
<dbReference type="GO" id="GO:0006355">
    <property type="term" value="P:regulation of DNA-templated transcription"/>
    <property type="evidence" value="ECO:0007669"/>
    <property type="project" value="InterPro"/>
</dbReference>
<dbReference type="InterPro" id="IPR013011">
    <property type="entry name" value="PTS_EIIB_2"/>
</dbReference>
<evidence type="ECO:0000313" key="10">
    <source>
        <dbReference type="Proteomes" id="UP000199300"/>
    </source>
</evidence>
<feature type="domain" description="PRD" evidence="8">
    <location>
        <begin position="298"/>
        <end position="405"/>
    </location>
</feature>
<dbReference type="GO" id="GO:0009401">
    <property type="term" value="P:phosphoenolpyruvate-dependent sugar phosphotransferase system"/>
    <property type="evidence" value="ECO:0007669"/>
    <property type="project" value="InterPro"/>
</dbReference>
<dbReference type="InterPro" id="IPR016152">
    <property type="entry name" value="PTrfase/Anion_transptr"/>
</dbReference>
<feature type="domain" description="PRD" evidence="8">
    <location>
        <begin position="175"/>
        <end position="287"/>
    </location>
</feature>
<dbReference type="InterPro" id="IPR036388">
    <property type="entry name" value="WH-like_DNA-bd_sf"/>
</dbReference>
<dbReference type="SUPFAM" id="SSF52794">
    <property type="entry name" value="PTS system IIB component-like"/>
    <property type="match status" value="1"/>
</dbReference>
<dbReference type="Gene3D" id="1.10.1790.10">
    <property type="entry name" value="PRD domain"/>
    <property type="match status" value="2"/>
</dbReference>
<dbReference type="Pfam" id="PF08279">
    <property type="entry name" value="HTH_11"/>
    <property type="match status" value="1"/>
</dbReference>
<keyword evidence="10" id="KW-1185">Reference proteome</keyword>
<dbReference type="PANTHER" id="PTHR30185">
    <property type="entry name" value="CRYPTIC BETA-GLUCOSIDE BGL OPERON ANTITERMINATOR"/>
    <property type="match status" value="1"/>
</dbReference>
<feature type="domain" description="PTS EIIB type-2" evidence="7">
    <location>
        <begin position="409"/>
        <end position="500"/>
    </location>
</feature>
<evidence type="ECO:0000259" key="6">
    <source>
        <dbReference type="PROSITE" id="PS51094"/>
    </source>
</evidence>
<dbReference type="SUPFAM" id="SSF46785">
    <property type="entry name" value="Winged helix' DNA-binding domain"/>
    <property type="match status" value="1"/>
</dbReference>
<dbReference type="CDD" id="cd00211">
    <property type="entry name" value="PTS_IIA_fru"/>
    <property type="match status" value="1"/>
</dbReference>
<dbReference type="InterPro" id="IPR050661">
    <property type="entry name" value="BglG_antiterminators"/>
</dbReference>
<name>A0A1H8MCB3_9BACI</name>
<evidence type="ECO:0000256" key="2">
    <source>
        <dbReference type="ARBA" id="ARBA00022737"/>
    </source>
</evidence>
<dbReference type="InterPro" id="IPR007737">
    <property type="entry name" value="Mga_HTH"/>
</dbReference>
<dbReference type="RefSeq" id="WP_091496498.1">
    <property type="nucleotide sequence ID" value="NZ_FODJ01000004.1"/>
</dbReference>
<dbReference type="InterPro" id="IPR036390">
    <property type="entry name" value="WH_DNA-bd_sf"/>
</dbReference>
<sequence length="645" mass="74084">MLTIRQVKLIHILLEHEHEVSSRDLAKLLDITTRTVRNDIKIITPIIDRHGAKLEAVASKGYKLLVADQALLKLFLAEADYYQTNSDAHIIPVEPADRVYYIILKLLSVNHYLKLIDLADELFISESTIKKDLKAVKAQLHPFRLALDKKPNYGVKISGQEEQRRYCLTHYTFSANQTNNELEKQELYNRIKDLFGTDITFQYFPISDEGLSNLVEQLFIMCLRIIEDQLVEQKKHNVLPAKNDFLYQTAQEIASALSRTLTITLPNTEVLYIRDLLLAAKLITYNQHDKDPATVSHYYNQADRQLAITLIEAADNQFGLNLLLDEHLVNGLALHLIPTIHRLMIGMPIYNPLLSDIKLKQPFAFDIGIYMIEKLSALINLSINEDEAAYLALHVAAALEKSKVKQNFKRCIVICPKGLASSYFIYYKLREKFDQELKIVDLITKQELKSYPMKDLNFVISVDYLEEELPIPILVINPIIGASDVDKIKRALSEDSRNVLNYTDPARTFFRKDFKEKEEVLDFLIAKLTEQGLVNRHFKEAIYQREIMSPTCFGNSVAIPHPIERLTDSTFLAICTLRNPIDWDGRRVQFICMLSVKKDDDQKLQEIFSFLVGVVEDLTLVEQLVNVNSYQDFTSLIEAKLTAIH</sequence>
<keyword evidence="5" id="KW-0804">Transcription</keyword>
<dbReference type="PANTHER" id="PTHR30185:SF13">
    <property type="entry name" value="LICABCH OPERON REGULATOR-RELATED"/>
    <property type="match status" value="1"/>
</dbReference>
<keyword evidence="4" id="KW-0010">Activator</keyword>
<dbReference type="SUPFAM" id="SSF63520">
    <property type="entry name" value="PTS-regulatory domain, PRD"/>
    <property type="match status" value="2"/>
</dbReference>
<evidence type="ECO:0000256" key="1">
    <source>
        <dbReference type="ARBA" id="ARBA00022679"/>
    </source>
</evidence>
<dbReference type="STRING" id="872970.SAMN04488134_104106"/>
<dbReference type="PROSITE" id="PS51372">
    <property type="entry name" value="PRD_2"/>
    <property type="match status" value="2"/>
</dbReference>
<keyword evidence="1" id="KW-0808">Transferase</keyword>
<dbReference type="InterPro" id="IPR013196">
    <property type="entry name" value="HTH_11"/>
</dbReference>
<organism evidence="9 10">
    <name type="scientific">Amphibacillus marinus</name>
    <dbReference type="NCBI Taxonomy" id="872970"/>
    <lineage>
        <taxon>Bacteria</taxon>
        <taxon>Bacillati</taxon>
        <taxon>Bacillota</taxon>
        <taxon>Bacilli</taxon>
        <taxon>Bacillales</taxon>
        <taxon>Bacillaceae</taxon>
        <taxon>Amphibacillus</taxon>
    </lineage>
</organism>
<dbReference type="Proteomes" id="UP000199300">
    <property type="component" value="Unassembled WGS sequence"/>
</dbReference>
<feature type="domain" description="PTS EIIA type-2" evidence="6">
    <location>
        <begin position="501"/>
        <end position="640"/>
    </location>
</feature>
<gene>
    <name evidence="9" type="ORF">SAMN04488134_104106</name>
</gene>
<accession>A0A1H8MCB3</accession>
<dbReference type="OrthoDB" id="369398at2"/>
<dbReference type="CDD" id="cd00133">
    <property type="entry name" value="PTS_IIB"/>
    <property type="match status" value="1"/>
</dbReference>
<dbReference type="GO" id="GO:0008982">
    <property type="term" value="F:protein-N(PI)-phosphohistidine-sugar phosphotransferase activity"/>
    <property type="evidence" value="ECO:0007669"/>
    <property type="project" value="InterPro"/>
</dbReference>
<evidence type="ECO:0000256" key="3">
    <source>
        <dbReference type="ARBA" id="ARBA00023015"/>
    </source>
</evidence>
<reference evidence="9 10" key="1">
    <citation type="submission" date="2016-10" db="EMBL/GenBank/DDBJ databases">
        <authorList>
            <person name="de Groot N.N."/>
        </authorList>
    </citation>
    <scope>NUCLEOTIDE SEQUENCE [LARGE SCALE GENOMIC DNA]</scope>
    <source>
        <strain evidence="9 10">CGMCC 1.10434</strain>
    </source>
</reference>
<dbReference type="InterPro" id="IPR011608">
    <property type="entry name" value="PRD"/>
</dbReference>
<keyword evidence="2" id="KW-0677">Repeat</keyword>
<dbReference type="SUPFAM" id="SSF55804">
    <property type="entry name" value="Phoshotransferase/anion transport protein"/>
    <property type="match status" value="1"/>
</dbReference>
<dbReference type="Gene3D" id="3.40.50.2300">
    <property type="match status" value="1"/>
</dbReference>
<dbReference type="InterPro" id="IPR036634">
    <property type="entry name" value="PRD_sf"/>
</dbReference>
<evidence type="ECO:0000256" key="4">
    <source>
        <dbReference type="ARBA" id="ARBA00023159"/>
    </source>
</evidence>
<dbReference type="InterPro" id="IPR036095">
    <property type="entry name" value="PTS_EIIB-like_sf"/>
</dbReference>
<dbReference type="EMBL" id="FODJ01000004">
    <property type="protein sequence ID" value="SEO14848.1"/>
    <property type="molecule type" value="Genomic_DNA"/>
</dbReference>
<evidence type="ECO:0000259" key="8">
    <source>
        <dbReference type="PROSITE" id="PS51372"/>
    </source>
</evidence>
<dbReference type="Pfam" id="PF05043">
    <property type="entry name" value="Mga"/>
    <property type="match status" value="1"/>
</dbReference>
<dbReference type="AlphaFoldDB" id="A0A1H8MCB3"/>
<evidence type="ECO:0000256" key="5">
    <source>
        <dbReference type="ARBA" id="ARBA00023163"/>
    </source>
</evidence>
<dbReference type="Pfam" id="PF00874">
    <property type="entry name" value="PRD"/>
    <property type="match status" value="2"/>
</dbReference>
<dbReference type="Pfam" id="PF00359">
    <property type="entry name" value="PTS_EIIA_2"/>
    <property type="match status" value="1"/>
</dbReference>
<protein>
    <submittedName>
        <fullName evidence="9">Lichenan operon transcriptional antiterminator</fullName>
    </submittedName>
</protein>
<dbReference type="Gene3D" id="1.10.10.10">
    <property type="entry name" value="Winged helix-like DNA-binding domain superfamily/Winged helix DNA-binding domain"/>
    <property type="match status" value="1"/>
</dbReference>
<dbReference type="PROSITE" id="PS51099">
    <property type="entry name" value="PTS_EIIB_TYPE_2"/>
    <property type="match status" value="1"/>
</dbReference>
<dbReference type="PROSITE" id="PS51094">
    <property type="entry name" value="PTS_EIIA_TYPE_2"/>
    <property type="match status" value="1"/>
</dbReference>
<evidence type="ECO:0000313" key="9">
    <source>
        <dbReference type="EMBL" id="SEO14848.1"/>
    </source>
</evidence>
<dbReference type="InterPro" id="IPR002178">
    <property type="entry name" value="PTS_EIIA_type-2_dom"/>
</dbReference>
<proteinExistence type="predicted"/>
<keyword evidence="3" id="KW-0805">Transcription regulation</keyword>